<keyword evidence="3" id="KW-1185">Reference proteome</keyword>
<evidence type="ECO:0000259" key="1">
    <source>
        <dbReference type="Pfam" id="PF24390"/>
    </source>
</evidence>
<dbReference type="RefSeq" id="WP_117300689.1">
    <property type="nucleotide sequence ID" value="NZ_QVQT02000004.1"/>
</dbReference>
<gene>
    <name evidence="2" type="ORF">D0Y96_13425</name>
</gene>
<dbReference type="OrthoDB" id="2084254at2"/>
<evidence type="ECO:0000313" key="2">
    <source>
        <dbReference type="EMBL" id="RFU16383.1"/>
    </source>
</evidence>
<dbReference type="InterPro" id="IPR056920">
    <property type="entry name" value="PRTase-CE"/>
</dbReference>
<evidence type="ECO:0000313" key="3">
    <source>
        <dbReference type="Proteomes" id="UP000264702"/>
    </source>
</evidence>
<sequence>MNNQLAEELLSKVMGWQPADFNQVGLELQAMASYKYDEYQQFSPGMRFTESLARWLSQFTPDERKAALDYIRQHLIFISTAEMNHLVSIAYPDCIRPLLLDLAAKKAGIDSWRRRQIAASDAFRVLQRKTLFLGLSDGARTDVFRRANPLLTNEQVRPSHEPSRERIDGLLKDLKTALKDLGGPVAAEESTEQNDPAFEVVVLMDDFSASGISYLRSTEDGAVTGKIGKFLVNLANPDNHLSKLVVKEGREIIVVLYLATARVEEKLDAEKKKLEERFGLKISIVIVQRLPTEITLAVGAKPEVDALIQKYYDDANETASTRLGGTDLRYGFAACGLPLVLSHNTPNNSLGLLWADGPQMRSLFPRVTRHKDSI</sequence>
<dbReference type="Pfam" id="PF24390">
    <property type="entry name" value="PRTase-CE"/>
    <property type="match status" value="1"/>
</dbReference>
<dbReference type="EMBL" id="QVQT01000004">
    <property type="protein sequence ID" value="RFU16383.1"/>
    <property type="molecule type" value="Genomic_DNA"/>
</dbReference>
<proteinExistence type="predicted"/>
<organism evidence="2 3">
    <name type="scientific">Paracidobacterium acidisoli</name>
    <dbReference type="NCBI Taxonomy" id="2303751"/>
    <lineage>
        <taxon>Bacteria</taxon>
        <taxon>Pseudomonadati</taxon>
        <taxon>Acidobacteriota</taxon>
        <taxon>Terriglobia</taxon>
        <taxon>Terriglobales</taxon>
        <taxon>Acidobacteriaceae</taxon>
        <taxon>Paracidobacterium</taxon>
    </lineage>
</organism>
<protein>
    <recommendedName>
        <fullName evidence="1">PRTase-CE domain-containing protein</fullName>
    </recommendedName>
</protein>
<dbReference type="Proteomes" id="UP000264702">
    <property type="component" value="Unassembled WGS sequence"/>
</dbReference>
<accession>A0A372IP83</accession>
<reference evidence="2 3" key="1">
    <citation type="submission" date="2018-08" db="EMBL/GenBank/DDBJ databases">
        <title>Acidipila sp. 4G-K13, an acidobacterium isolated from forest soil.</title>
        <authorList>
            <person name="Gao Z.-H."/>
            <person name="Qiu L.-H."/>
        </authorList>
    </citation>
    <scope>NUCLEOTIDE SEQUENCE [LARGE SCALE GENOMIC DNA]</scope>
    <source>
        <strain evidence="2 3">4G-K13</strain>
    </source>
</reference>
<comment type="caution">
    <text evidence="2">The sequence shown here is derived from an EMBL/GenBank/DDBJ whole genome shotgun (WGS) entry which is preliminary data.</text>
</comment>
<dbReference type="AlphaFoldDB" id="A0A372IP83"/>
<name>A0A372IP83_9BACT</name>
<feature type="domain" description="PRTase-CE" evidence="1">
    <location>
        <begin position="53"/>
        <end position="366"/>
    </location>
</feature>